<dbReference type="InterPro" id="IPR014729">
    <property type="entry name" value="Rossmann-like_a/b/a_fold"/>
</dbReference>
<keyword evidence="1" id="KW-1133">Transmembrane helix</keyword>
<feature type="transmembrane region" description="Helical" evidence="1">
    <location>
        <begin position="12"/>
        <end position="31"/>
    </location>
</feature>
<dbReference type="PANTHER" id="PTHR30336">
    <property type="entry name" value="INNER MEMBRANE PROTEIN, PROBABLE PERMEASE"/>
    <property type="match status" value="1"/>
</dbReference>
<evidence type="ECO:0000259" key="2">
    <source>
        <dbReference type="Pfam" id="PF02698"/>
    </source>
</evidence>
<protein>
    <submittedName>
        <fullName evidence="3">YdcF family protein</fullName>
    </submittedName>
</protein>
<evidence type="ECO:0000313" key="3">
    <source>
        <dbReference type="EMBL" id="RZO76624.1"/>
    </source>
</evidence>
<dbReference type="InterPro" id="IPR051599">
    <property type="entry name" value="Cell_Envelope_Assoc"/>
</dbReference>
<sequence length="276" mass="30508">MESVFFFASKIVWALITPGSLLVTLGMAAWLSLIAGWQKMSRFFLSLTALLLLLVGTLPLGEWLIYPLENRFAANAALPMSPAGVIVLGGAVNPALSDTWGQTEIGDAAERLTAFMYLANLYPDAQLVFTGGSGSITEQAYKEADYTRFLFEQLDMGERAIIYESESRNTAENALHSKTLLNPQAGEEWILITSAFHMPRAVGVFCKVGWPVTPYPVDHYSEKDELLRVNYRFSGNLRTLETAIREWVGLLAYRITGRTDRLLPGDQNACGIESDA</sequence>
<dbReference type="EMBL" id="SHAH01000027">
    <property type="protein sequence ID" value="RZO76624.1"/>
    <property type="molecule type" value="Genomic_DNA"/>
</dbReference>
<dbReference type="Pfam" id="PF02698">
    <property type="entry name" value="DUF218"/>
    <property type="match status" value="1"/>
</dbReference>
<dbReference type="Proteomes" id="UP000320404">
    <property type="component" value="Unassembled WGS sequence"/>
</dbReference>
<dbReference type="GO" id="GO:0005886">
    <property type="term" value="C:plasma membrane"/>
    <property type="evidence" value="ECO:0007669"/>
    <property type="project" value="TreeGrafter"/>
</dbReference>
<accession>A0A520S2E5</accession>
<evidence type="ECO:0000256" key="1">
    <source>
        <dbReference type="SAM" id="Phobius"/>
    </source>
</evidence>
<proteinExistence type="predicted"/>
<dbReference type="GO" id="GO:0043164">
    <property type="term" value="P:Gram-negative-bacterium-type cell wall biogenesis"/>
    <property type="evidence" value="ECO:0007669"/>
    <property type="project" value="TreeGrafter"/>
</dbReference>
<gene>
    <name evidence="3" type="ORF">EVA69_02740</name>
</gene>
<keyword evidence="1" id="KW-0472">Membrane</keyword>
<dbReference type="CDD" id="cd06259">
    <property type="entry name" value="YdcF-like"/>
    <property type="match status" value="1"/>
</dbReference>
<feature type="transmembrane region" description="Helical" evidence="1">
    <location>
        <begin position="43"/>
        <end position="66"/>
    </location>
</feature>
<dbReference type="InterPro" id="IPR003848">
    <property type="entry name" value="DUF218"/>
</dbReference>
<dbReference type="AlphaFoldDB" id="A0A520S2E5"/>
<evidence type="ECO:0000313" key="4">
    <source>
        <dbReference type="Proteomes" id="UP000320404"/>
    </source>
</evidence>
<dbReference type="Gene3D" id="3.40.50.620">
    <property type="entry name" value="HUPs"/>
    <property type="match status" value="1"/>
</dbReference>
<keyword evidence="1" id="KW-0812">Transmembrane</keyword>
<comment type="caution">
    <text evidence="3">The sequence shown here is derived from an EMBL/GenBank/DDBJ whole genome shotgun (WGS) entry which is preliminary data.</text>
</comment>
<name>A0A520S2E5_9GAMM</name>
<reference evidence="3 4" key="1">
    <citation type="submission" date="2019-02" db="EMBL/GenBank/DDBJ databases">
        <title>Prokaryotic population dynamics and viral predation in marine succession experiment using metagenomics: the confinement effect.</title>
        <authorList>
            <person name="Haro-Moreno J.M."/>
            <person name="Rodriguez-Valera F."/>
            <person name="Lopez-Perez M."/>
        </authorList>
    </citation>
    <scope>NUCLEOTIDE SEQUENCE [LARGE SCALE GENOMIC DNA]</scope>
    <source>
        <strain evidence="3">MED-G158</strain>
    </source>
</reference>
<dbReference type="PANTHER" id="PTHR30336:SF4">
    <property type="entry name" value="ENVELOPE BIOGENESIS FACTOR ELYC"/>
    <property type="match status" value="1"/>
</dbReference>
<organism evidence="3 4">
    <name type="scientific">OM182 bacterium</name>
    <dbReference type="NCBI Taxonomy" id="2510334"/>
    <lineage>
        <taxon>Bacteria</taxon>
        <taxon>Pseudomonadati</taxon>
        <taxon>Pseudomonadota</taxon>
        <taxon>Gammaproteobacteria</taxon>
        <taxon>OMG group</taxon>
        <taxon>OM182 clade</taxon>
    </lineage>
</organism>
<dbReference type="GO" id="GO:0000270">
    <property type="term" value="P:peptidoglycan metabolic process"/>
    <property type="evidence" value="ECO:0007669"/>
    <property type="project" value="TreeGrafter"/>
</dbReference>
<feature type="domain" description="DUF218" evidence="2">
    <location>
        <begin position="85"/>
        <end position="249"/>
    </location>
</feature>